<sequence length="585" mass="66206">MITYTISMPAPHSHLFHVRIEIARAETGDVQLSLPAWTPGSYMIREFARHVQEFQAADGEGRPLPWRKVRKDGWLVAAGPATGVVVSYKVYAFDLTVRTSHLDGTHGYFNGANVLMYVHGHTREPLILHVDPPSGWQVTTGLTPLPPDPAYPHRASFQAADYDELVDCPVECGTHRLLSFTVDGVPHRIAIWGRGNEDEARLLADTQRIVEVQRAMFGGLPYRDYTFILHLTDGRGGGLEHRNSATNMVDRWTFADQYERYLSLTSHELFHAWNVKRLRPAPLGPFDYQNENYTRLLWLMEGATSYYDDLLLVRAGLMSEERYLQKLADEIVQLQSQPGRRLQSLEQSSFDAWIKFYRPDENSINTSISYYLKGALVCWMFDMAIRARTNGERSFDDVMRYLYQRYPIEGPGIPEEGAVLAAIEAIGGADGGLRELYERYVTGVEELDYAAALAVVGLEPRWQHRRPRPDGQPPAWLGVNWRKQGERTLVAAVRSDGPAYEAGVYADDELIAIDGWRVNEERLNQRLLERRPGDTVRLTLFRGDALIEVPVILAVAPYDMLSLVPVAAPTAQQVQMRAAWLGRIV</sequence>
<dbReference type="InterPro" id="IPR007963">
    <property type="entry name" value="Peptidase_M61_catalytic"/>
</dbReference>
<keyword evidence="3" id="KW-1185">Reference proteome</keyword>
<dbReference type="EMBL" id="LWQS01000030">
    <property type="protein sequence ID" value="OAN48613.1"/>
    <property type="molecule type" value="Genomic_DNA"/>
</dbReference>
<evidence type="ECO:0000313" key="3">
    <source>
        <dbReference type="Proteomes" id="UP000078287"/>
    </source>
</evidence>
<dbReference type="RefSeq" id="WP_066782812.1">
    <property type="nucleotide sequence ID" value="NZ_LWQS01000030.1"/>
</dbReference>
<dbReference type="InterPro" id="IPR040756">
    <property type="entry name" value="Peptidase_M61_N"/>
</dbReference>
<dbReference type="Pfam" id="PF05299">
    <property type="entry name" value="Peptidase_M61"/>
    <property type="match status" value="1"/>
</dbReference>
<gene>
    <name evidence="2" type="ORF">A6A03_07515</name>
</gene>
<dbReference type="Proteomes" id="UP000078287">
    <property type="component" value="Unassembled WGS sequence"/>
</dbReference>
<protein>
    <submittedName>
        <fullName evidence="2">Peptidase M61</fullName>
    </submittedName>
</protein>
<organism evidence="2 3">
    <name type="scientific">Chloroflexus islandicus</name>
    <dbReference type="NCBI Taxonomy" id="1707952"/>
    <lineage>
        <taxon>Bacteria</taxon>
        <taxon>Bacillati</taxon>
        <taxon>Chloroflexota</taxon>
        <taxon>Chloroflexia</taxon>
        <taxon>Chloroflexales</taxon>
        <taxon>Chloroflexineae</taxon>
        <taxon>Chloroflexaceae</taxon>
        <taxon>Chloroflexus</taxon>
    </lineage>
</organism>
<dbReference type="Gene3D" id="2.60.40.3650">
    <property type="match status" value="1"/>
</dbReference>
<evidence type="ECO:0000259" key="1">
    <source>
        <dbReference type="SMART" id="SM00228"/>
    </source>
</evidence>
<comment type="caution">
    <text evidence="2">The sequence shown here is derived from an EMBL/GenBank/DDBJ whole genome shotgun (WGS) entry which is preliminary data.</text>
</comment>
<dbReference type="STRING" id="1707952.A6A03_07515"/>
<dbReference type="Gene3D" id="2.30.42.10">
    <property type="match status" value="1"/>
</dbReference>
<dbReference type="Gene3D" id="1.10.390.10">
    <property type="entry name" value="Neutral Protease Domain 2"/>
    <property type="match status" value="1"/>
</dbReference>
<dbReference type="InterPro" id="IPR001478">
    <property type="entry name" value="PDZ"/>
</dbReference>
<dbReference type="SUPFAM" id="SSF50156">
    <property type="entry name" value="PDZ domain-like"/>
    <property type="match status" value="1"/>
</dbReference>
<dbReference type="OrthoDB" id="9778516at2"/>
<name>A0A178MJ81_9CHLR</name>
<dbReference type="Pfam" id="PF13180">
    <property type="entry name" value="PDZ_2"/>
    <property type="match status" value="1"/>
</dbReference>
<feature type="domain" description="PDZ" evidence="1">
    <location>
        <begin position="475"/>
        <end position="544"/>
    </location>
</feature>
<dbReference type="SUPFAM" id="SSF55486">
    <property type="entry name" value="Metalloproteases ('zincins'), catalytic domain"/>
    <property type="match status" value="1"/>
</dbReference>
<dbReference type="Pfam" id="PF17899">
    <property type="entry name" value="Peptidase_M61_N"/>
    <property type="match status" value="1"/>
</dbReference>
<evidence type="ECO:0000313" key="2">
    <source>
        <dbReference type="EMBL" id="OAN48613.1"/>
    </source>
</evidence>
<dbReference type="InterPro" id="IPR024191">
    <property type="entry name" value="Peptidase_M61"/>
</dbReference>
<dbReference type="InterPro" id="IPR036034">
    <property type="entry name" value="PDZ_sf"/>
</dbReference>
<dbReference type="SMART" id="SM00228">
    <property type="entry name" value="PDZ"/>
    <property type="match status" value="1"/>
</dbReference>
<dbReference type="AlphaFoldDB" id="A0A178MJ81"/>
<accession>A0A178MJ81</accession>
<proteinExistence type="predicted"/>
<dbReference type="InterPro" id="IPR027268">
    <property type="entry name" value="Peptidase_M4/M1_CTD_sf"/>
</dbReference>
<reference evidence="2 3" key="1">
    <citation type="submission" date="2016-04" db="EMBL/GenBank/DDBJ databases">
        <title>Chloroflexus islandicus sp. nov., a thermophilic filamentous anoxygenic phototrophic bacterium from geyser Strokkur (Iceland).</title>
        <authorList>
            <person name="Gaisin V.A."/>
            <person name="Kalashnikov A.M."/>
            <person name="Sukhacheva M.V."/>
            <person name="Grouzdev D.S."/>
            <person name="Ivanov T.M."/>
            <person name="Kuznetsov B."/>
            <person name="Gorlenko V.M."/>
        </authorList>
    </citation>
    <scope>NUCLEOTIDE SEQUENCE [LARGE SCALE GENOMIC DNA]</scope>
    <source>
        <strain evidence="3">isl-2</strain>
    </source>
</reference>
<dbReference type="PIRSF" id="PIRSF016493">
    <property type="entry name" value="Glycyl_aminpptds"/>
    <property type="match status" value="1"/>
</dbReference>